<accession>A2YTC7</accession>
<dbReference type="HOGENOM" id="CLU_748834_0_0_1"/>
<feature type="region of interest" description="Disordered" evidence="1">
    <location>
        <begin position="171"/>
        <end position="196"/>
    </location>
</feature>
<name>A2YTC7_ORYSI</name>
<proteinExistence type="predicted"/>
<evidence type="ECO:0000313" key="2">
    <source>
        <dbReference type="EMBL" id="EAZ06338.1"/>
    </source>
</evidence>
<feature type="region of interest" description="Disordered" evidence="1">
    <location>
        <begin position="256"/>
        <end position="322"/>
    </location>
</feature>
<evidence type="ECO:0000313" key="3">
    <source>
        <dbReference type="Proteomes" id="UP000007015"/>
    </source>
</evidence>
<sequence length="370" mass="39817">MIFMFPIFLEDATVSCFVLSKLVSGSITLNLLPVKFDLWSTAEEAEWTVVSHKKSPSKQALSNPSRKQIPSRGKALVPVKSVFDRLSSALLVISTVVKNKKVVNVDKPMIPPKTFPVIAGGDKESKVVFHGALTAGFSGISKSGAVGDKGKCIIDDPLKAPISRTDILKDVQPADEDLPPVNHIPLPDPPLAEQQPNHNWDQIDEVMADNNNNEEAPDENSHNTSAVSEQDEGELQIIPVFSALGCSVGPVVPGPSGPAALGQSQDVSPSLPPKPKRKKSGKVVLVDSDRRRSARINKINDGYMSPDPKLGVGKPRGKTKAKNTKRLKALAEESGILFSLNPLPLDFCEPHISDEDDDDAIPADCSIQLL</sequence>
<reference evidence="2 3" key="1">
    <citation type="journal article" date="2005" name="PLoS Biol.">
        <title>The genomes of Oryza sativa: a history of duplications.</title>
        <authorList>
            <person name="Yu J."/>
            <person name="Wang J."/>
            <person name="Lin W."/>
            <person name="Li S."/>
            <person name="Li H."/>
            <person name="Zhou J."/>
            <person name="Ni P."/>
            <person name="Dong W."/>
            <person name="Hu S."/>
            <person name="Zeng C."/>
            <person name="Zhang J."/>
            <person name="Zhang Y."/>
            <person name="Li R."/>
            <person name="Xu Z."/>
            <person name="Li S."/>
            <person name="Li X."/>
            <person name="Zheng H."/>
            <person name="Cong L."/>
            <person name="Lin L."/>
            <person name="Yin J."/>
            <person name="Geng J."/>
            <person name="Li G."/>
            <person name="Shi J."/>
            <person name="Liu J."/>
            <person name="Lv H."/>
            <person name="Li J."/>
            <person name="Wang J."/>
            <person name="Deng Y."/>
            <person name="Ran L."/>
            <person name="Shi X."/>
            <person name="Wang X."/>
            <person name="Wu Q."/>
            <person name="Li C."/>
            <person name="Ren X."/>
            <person name="Wang J."/>
            <person name="Wang X."/>
            <person name="Li D."/>
            <person name="Liu D."/>
            <person name="Zhang X."/>
            <person name="Ji Z."/>
            <person name="Zhao W."/>
            <person name="Sun Y."/>
            <person name="Zhang Z."/>
            <person name="Bao J."/>
            <person name="Han Y."/>
            <person name="Dong L."/>
            <person name="Ji J."/>
            <person name="Chen P."/>
            <person name="Wu S."/>
            <person name="Liu J."/>
            <person name="Xiao Y."/>
            <person name="Bu D."/>
            <person name="Tan J."/>
            <person name="Yang L."/>
            <person name="Ye C."/>
            <person name="Zhang J."/>
            <person name="Xu J."/>
            <person name="Zhou Y."/>
            <person name="Yu Y."/>
            <person name="Zhang B."/>
            <person name="Zhuang S."/>
            <person name="Wei H."/>
            <person name="Liu B."/>
            <person name="Lei M."/>
            <person name="Yu H."/>
            <person name="Li Y."/>
            <person name="Xu H."/>
            <person name="Wei S."/>
            <person name="He X."/>
            <person name="Fang L."/>
            <person name="Zhang Z."/>
            <person name="Zhang Y."/>
            <person name="Huang X."/>
            <person name="Su Z."/>
            <person name="Tong W."/>
            <person name="Li J."/>
            <person name="Tong Z."/>
            <person name="Li S."/>
            <person name="Ye J."/>
            <person name="Wang L."/>
            <person name="Fang L."/>
            <person name="Lei T."/>
            <person name="Chen C."/>
            <person name="Chen H."/>
            <person name="Xu Z."/>
            <person name="Li H."/>
            <person name="Huang H."/>
            <person name="Zhang F."/>
            <person name="Xu H."/>
            <person name="Li N."/>
            <person name="Zhao C."/>
            <person name="Li S."/>
            <person name="Dong L."/>
            <person name="Huang Y."/>
            <person name="Li L."/>
            <person name="Xi Y."/>
            <person name="Qi Q."/>
            <person name="Li W."/>
            <person name="Zhang B."/>
            <person name="Hu W."/>
            <person name="Zhang Y."/>
            <person name="Tian X."/>
            <person name="Jiao Y."/>
            <person name="Liang X."/>
            <person name="Jin J."/>
            <person name="Gao L."/>
            <person name="Zheng W."/>
            <person name="Hao B."/>
            <person name="Liu S."/>
            <person name="Wang W."/>
            <person name="Yuan L."/>
            <person name="Cao M."/>
            <person name="McDermott J."/>
            <person name="Samudrala R."/>
            <person name="Wang J."/>
            <person name="Wong G.K."/>
            <person name="Yang H."/>
        </authorList>
    </citation>
    <scope>NUCLEOTIDE SEQUENCE [LARGE SCALE GENOMIC DNA]</scope>
    <source>
        <strain evidence="3">cv. 93-11</strain>
    </source>
</reference>
<keyword evidence="3" id="KW-1185">Reference proteome</keyword>
<dbReference type="AlphaFoldDB" id="A2YTC7"/>
<protein>
    <submittedName>
        <fullName evidence="2">Uncharacterized protein</fullName>
    </submittedName>
</protein>
<dbReference type="EMBL" id="CM000133">
    <property type="protein sequence ID" value="EAZ06338.1"/>
    <property type="molecule type" value="Genomic_DNA"/>
</dbReference>
<gene>
    <name evidence="2" type="ORF">OsI_28570</name>
</gene>
<organism evidence="2 3">
    <name type="scientific">Oryza sativa subsp. indica</name>
    <name type="common">Rice</name>
    <dbReference type="NCBI Taxonomy" id="39946"/>
    <lineage>
        <taxon>Eukaryota</taxon>
        <taxon>Viridiplantae</taxon>
        <taxon>Streptophyta</taxon>
        <taxon>Embryophyta</taxon>
        <taxon>Tracheophyta</taxon>
        <taxon>Spermatophyta</taxon>
        <taxon>Magnoliopsida</taxon>
        <taxon>Liliopsida</taxon>
        <taxon>Poales</taxon>
        <taxon>Poaceae</taxon>
        <taxon>BOP clade</taxon>
        <taxon>Oryzoideae</taxon>
        <taxon>Oryzeae</taxon>
        <taxon>Oryzinae</taxon>
        <taxon>Oryza</taxon>
        <taxon>Oryza sativa</taxon>
    </lineage>
</organism>
<dbReference type="Proteomes" id="UP000007015">
    <property type="component" value="Chromosome 8"/>
</dbReference>
<evidence type="ECO:0000256" key="1">
    <source>
        <dbReference type="SAM" id="MobiDB-lite"/>
    </source>
</evidence>
<dbReference type="Gramene" id="BGIOSGA027295-TA">
    <property type="protein sequence ID" value="BGIOSGA027295-PA"/>
    <property type="gene ID" value="BGIOSGA027295"/>
</dbReference>
<feature type="region of interest" description="Disordered" evidence="1">
    <location>
        <begin position="210"/>
        <end position="231"/>
    </location>
</feature>